<protein>
    <submittedName>
        <fullName evidence="3">Uncharacterized protein</fullName>
    </submittedName>
</protein>
<name>A0A0L7LT55_OPEBR</name>
<feature type="compositionally biased region" description="Polar residues" evidence="1">
    <location>
        <begin position="47"/>
        <end position="76"/>
    </location>
</feature>
<organism evidence="3 4">
    <name type="scientific">Operophtera brumata</name>
    <name type="common">Winter moth</name>
    <name type="synonym">Phalaena brumata</name>
    <dbReference type="NCBI Taxonomy" id="104452"/>
    <lineage>
        <taxon>Eukaryota</taxon>
        <taxon>Metazoa</taxon>
        <taxon>Ecdysozoa</taxon>
        <taxon>Arthropoda</taxon>
        <taxon>Hexapoda</taxon>
        <taxon>Insecta</taxon>
        <taxon>Pterygota</taxon>
        <taxon>Neoptera</taxon>
        <taxon>Endopterygota</taxon>
        <taxon>Lepidoptera</taxon>
        <taxon>Glossata</taxon>
        <taxon>Ditrysia</taxon>
        <taxon>Geometroidea</taxon>
        <taxon>Geometridae</taxon>
        <taxon>Larentiinae</taxon>
        <taxon>Operophtera</taxon>
    </lineage>
</organism>
<keyword evidence="2" id="KW-0732">Signal</keyword>
<sequence>MRLILAALIFYLEKNISAISFFASDLRLQVKNIPDVSAAEEKELMSAESSPTSSRFSEASTQSNCDSRAHTTPPQTSRERDLKRAVSADTETPNKSFKIEHLALSAPIKTEPYFPIIHSDPSSIMPEAIDLSKRPVRTANFYQETLVTEEVEHKSVIKLNPTYSSPQPSTSYTNPNPVPALRKIEIPVPKPSFERHNSIHRTPVTPRAPVTPRTPITPIINIDFTKSLSVPEIKVLDATAVPPKVKQVIRQNSKPKMDVRKAEVKPSPQPVKVPVDIDSLNSGNLQIDEDYDT</sequence>
<feature type="compositionally biased region" description="Basic and acidic residues" evidence="1">
    <location>
        <begin position="255"/>
        <end position="264"/>
    </location>
</feature>
<gene>
    <name evidence="3" type="ORF">OBRU01_02056</name>
</gene>
<accession>A0A0L7LT55</accession>
<feature type="chain" id="PRO_5005573701" evidence="2">
    <location>
        <begin position="19"/>
        <end position="293"/>
    </location>
</feature>
<feature type="region of interest" description="Disordered" evidence="1">
    <location>
        <begin position="251"/>
        <end position="293"/>
    </location>
</feature>
<proteinExistence type="predicted"/>
<evidence type="ECO:0000256" key="2">
    <source>
        <dbReference type="SAM" id="SignalP"/>
    </source>
</evidence>
<feature type="compositionally biased region" description="Low complexity" evidence="1">
    <location>
        <begin position="160"/>
        <end position="175"/>
    </location>
</feature>
<keyword evidence="4" id="KW-1185">Reference proteome</keyword>
<feature type="region of interest" description="Disordered" evidence="1">
    <location>
        <begin position="42"/>
        <end position="93"/>
    </location>
</feature>
<comment type="caution">
    <text evidence="3">The sequence shown here is derived from an EMBL/GenBank/DDBJ whole genome shotgun (WGS) entry which is preliminary data.</text>
</comment>
<dbReference type="Proteomes" id="UP000037510">
    <property type="component" value="Unassembled WGS sequence"/>
</dbReference>
<feature type="compositionally biased region" description="Basic and acidic residues" evidence="1">
    <location>
        <begin position="77"/>
        <end position="86"/>
    </location>
</feature>
<feature type="compositionally biased region" description="Low complexity" evidence="1">
    <location>
        <begin position="201"/>
        <end position="212"/>
    </location>
</feature>
<feature type="region of interest" description="Disordered" evidence="1">
    <location>
        <begin position="192"/>
        <end position="212"/>
    </location>
</feature>
<dbReference type="EMBL" id="JTDY01000141">
    <property type="protein sequence ID" value="KOB78627.1"/>
    <property type="molecule type" value="Genomic_DNA"/>
</dbReference>
<feature type="region of interest" description="Disordered" evidence="1">
    <location>
        <begin position="160"/>
        <end position="179"/>
    </location>
</feature>
<feature type="signal peptide" evidence="2">
    <location>
        <begin position="1"/>
        <end position="18"/>
    </location>
</feature>
<evidence type="ECO:0000313" key="4">
    <source>
        <dbReference type="Proteomes" id="UP000037510"/>
    </source>
</evidence>
<evidence type="ECO:0000313" key="3">
    <source>
        <dbReference type="EMBL" id="KOB78627.1"/>
    </source>
</evidence>
<dbReference type="AlphaFoldDB" id="A0A0L7LT55"/>
<evidence type="ECO:0000256" key="1">
    <source>
        <dbReference type="SAM" id="MobiDB-lite"/>
    </source>
</evidence>
<reference evidence="3 4" key="1">
    <citation type="journal article" date="2015" name="Genome Biol. Evol.">
        <title>The genome of winter moth (Operophtera brumata) provides a genomic perspective on sexual dimorphism and phenology.</title>
        <authorList>
            <person name="Derks M.F."/>
            <person name="Smit S."/>
            <person name="Salis L."/>
            <person name="Schijlen E."/>
            <person name="Bossers A."/>
            <person name="Mateman C."/>
            <person name="Pijl A.S."/>
            <person name="de Ridder D."/>
            <person name="Groenen M.A."/>
            <person name="Visser M.E."/>
            <person name="Megens H.J."/>
        </authorList>
    </citation>
    <scope>NUCLEOTIDE SEQUENCE [LARGE SCALE GENOMIC DNA]</scope>
    <source>
        <strain evidence="3">WM2013NL</strain>
        <tissue evidence="3">Head and thorax</tissue>
    </source>
</reference>